<dbReference type="AlphaFoldDB" id="A0A9W6NHA8"/>
<evidence type="ECO:0000313" key="2">
    <source>
        <dbReference type="Proteomes" id="UP001143328"/>
    </source>
</evidence>
<keyword evidence="2" id="KW-1185">Reference proteome</keyword>
<protein>
    <recommendedName>
        <fullName evidence="3">DUF3077 domain-containing protein</fullName>
    </recommendedName>
</protein>
<evidence type="ECO:0000313" key="1">
    <source>
        <dbReference type="EMBL" id="GLK91659.1"/>
    </source>
</evidence>
<organism evidence="1 2">
    <name type="scientific">Pseudomonas turukhanskensis</name>
    <dbReference type="NCBI Taxonomy" id="1806536"/>
    <lineage>
        <taxon>Bacteria</taxon>
        <taxon>Pseudomonadati</taxon>
        <taxon>Pseudomonadota</taxon>
        <taxon>Gammaproteobacteria</taxon>
        <taxon>Pseudomonadales</taxon>
        <taxon>Pseudomonadaceae</taxon>
        <taxon>Pseudomonas</taxon>
    </lineage>
</organism>
<comment type="caution">
    <text evidence="1">The sequence shown here is derived from an EMBL/GenBank/DDBJ whole genome shotgun (WGS) entry which is preliminary data.</text>
</comment>
<dbReference type="Proteomes" id="UP001143328">
    <property type="component" value="Unassembled WGS sequence"/>
</dbReference>
<proteinExistence type="predicted"/>
<name>A0A9W6NHA8_9PSED</name>
<evidence type="ECO:0008006" key="3">
    <source>
        <dbReference type="Google" id="ProtNLM"/>
    </source>
</evidence>
<dbReference type="InterPro" id="IPR021427">
    <property type="entry name" value="DUF3077"/>
</dbReference>
<reference evidence="1" key="2">
    <citation type="submission" date="2023-01" db="EMBL/GenBank/DDBJ databases">
        <authorList>
            <person name="Sun Q."/>
            <person name="Evtushenko L."/>
        </authorList>
    </citation>
    <scope>NUCLEOTIDE SEQUENCE</scope>
    <source>
        <strain evidence="1">VKM B-2935</strain>
    </source>
</reference>
<gene>
    <name evidence="1" type="ORF">GCM10017655_47230</name>
</gene>
<reference evidence="1" key="1">
    <citation type="journal article" date="2014" name="Int. J. Syst. Evol. Microbiol.">
        <title>Complete genome sequence of Corynebacterium casei LMG S-19264T (=DSM 44701T), isolated from a smear-ripened cheese.</title>
        <authorList>
            <consortium name="US DOE Joint Genome Institute (JGI-PGF)"/>
            <person name="Walter F."/>
            <person name="Albersmeier A."/>
            <person name="Kalinowski J."/>
            <person name="Ruckert C."/>
        </authorList>
    </citation>
    <scope>NUCLEOTIDE SEQUENCE</scope>
    <source>
        <strain evidence="1">VKM B-2935</strain>
    </source>
</reference>
<accession>A0A9W6NHA8</accession>
<dbReference type="RefSeq" id="WP_271197913.1">
    <property type="nucleotide sequence ID" value="NZ_BSFN01000023.1"/>
</dbReference>
<dbReference type="Pfam" id="PF11275">
    <property type="entry name" value="DUF3077"/>
    <property type="match status" value="1"/>
</dbReference>
<dbReference type="EMBL" id="BSFN01000023">
    <property type="protein sequence ID" value="GLK91659.1"/>
    <property type="molecule type" value="Genomic_DNA"/>
</dbReference>
<sequence>MNHETAVTKTSTFCVPDGLPLFSVNAGVPVSDALEQSAILLDCIKHLIVIRDTTDLDKHATVLQYLTEMAEALVDATRPVE</sequence>